<gene>
    <name evidence="1" type="ORF">GHV41_22345</name>
</gene>
<accession>A0A5Q2VGT2</accession>
<proteinExistence type="predicted"/>
<dbReference type="EMBL" id="CP045913">
    <property type="protein sequence ID" value="QGH63414.1"/>
    <property type="molecule type" value="Genomic_DNA"/>
</dbReference>
<protein>
    <submittedName>
        <fullName evidence="1">Uncharacterized protein</fullName>
    </submittedName>
</protein>
<dbReference type="AlphaFoldDB" id="A0A5Q2VGT2"/>
<reference evidence="1 2" key="1">
    <citation type="submission" date="2019-11" db="EMBL/GenBank/DDBJ databases">
        <title>The Phosphoenolpyruvate Phosphotransferase System Regulates Serratia proteamaculans 336X Biofilm Formation and Wheat Roots colonization.</title>
        <authorList>
            <person name="Liu F."/>
        </authorList>
    </citation>
    <scope>NUCLEOTIDE SEQUENCE [LARGE SCALE GENOMIC DNA]</scope>
    <source>
        <strain evidence="1 2">336X</strain>
    </source>
</reference>
<dbReference type="Proteomes" id="UP000381260">
    <property type="component" value="Chromosome"/>
</dbReference>
<name>A0A5Q2VGT2_SERPR</name>
<organism evidence="1 2">
    <name type="scientific">Serratia proteamaculans</name>
    <dbReference type="NCBI Taxonomy" id="28151"/>
    <lineage>
        <taxon>Bacteria</taxon>
        <taxon>Pseudomonadati</taxon>
        <taxon>Pseudomonadota</taxon>
        <taxon>Gammaproteobacteria</taxon>
        <taxon>Enterobacterales</taxon>
        <taxon>Yersiniaceae</taxon>
        <taxon>Serratia</taxon>
    </lineage>
</organism>
<dbReference type="RefSeq" id="WP_153860140.1">
    <property type="nucleotide sequence ID" value="NZ_CP045913.1"/>
</dbReference>
<sequence length="176" mass="19813">MLIPSQHFLEKGMNVTINEIWEKRAELEQKKALRKHRLQSDAVSLVEELKSSLGVTDGNNKTADINGVPLPYVRTYVVNSQRNLEERPVQAVQLNNNHQICFVVGVLAGNDEPGGTWVNIEVEMWYETPTELIVNLPGYKPKHLKVTGQNVGGKFYESAALIKQTCIEKLSDSRLD</sequence>
<evidence type="ECO:0000313" key="1">
    <source>
        <dbReference type="EMBL" id="QGH63414.1"/>
    </source>
</evidence>
<evidence type="ECO:0000313" key="2">
    <source>
        <dbReference type="Proteomes" id="UP000381260"/>
    </source>
</evidence>